<dbReference type="Proteomes" id="UP000807469">
    <property type="component" value="Unassembled WGS sequence"/>
</dbReference>
<protein>
    <submittedName>
        <fullName evidence="2">Uncharacterized protein</fullName>
    </submittedName>
</protein>
<feature type="non-terminal residue" evidence="2">
    <location>
        <position position="100"/>
    </location>
</feature>
<dbReference type="OrthoDB" id="529205at2759"/>
<keyword evidence="3" id="KW-1185">Reference proteome</keyword>
<gene>
    <name evidence="2" type="ORF">BDN70DRAFT_778948</name>
</gene>
<dbReference type="AlphaFoldDB" id="A0A9P6CYX6"/>
<sequence>YVSTMHENDPEVLEREKHRNLQRTKVDKTSTPHEFAPGWNETLASASEANVKADKSPGDPASLQSATINFMKARRVETEGETSTTAYYSKDEVSGPLKDA</sequence>
<evidence type="ECO:0000313" key="2">
    <source>
        <dbReference type="EMBL" id="KAF9477910.1"/>
    </source>
</evidence>
<feature type="compositionally biased region" description="Basic and acidic residues" evidence="1">
    <location>
        <begin position="89"/>
        <end position="100"/>
    </location>
</feature>
<organism evidence="2 3">
    <name type="scientific">Pholiota conissans</name>
    <dbReference type="NCBI Taxonomy" id="109636"/>
    <lineage>
        <taxon>Eukaryota</taxon>
        <taxon>Fungi</taxon>
        <taxon>Dikarya</taxon>
        <taxon>Basidiomycota</taxon>
        <taxon>Agaricomycotina</taxon>
        <taxon>Agaricomycetes</taxon>
        <taxon>Agaricomycetidae</taxon>
        <taxon>Agaricales</taxon>
        <taxon>Agaricineae</taxon>
        <taxon>Strophariaceae</taxon>
        <taxon>Pholiota</taxon>
    </lineage>
</organism>
<comment type="caution">
    <text evidence="2">The sequence shown here is derived from an EMBL/GenBank/DDBJ whole genome shotgun (WGS) entry which is preliminary data.</text>
</comment>
<name>A0A9P6CYX6_9AGAR</name>
<accession>A0A9P6CYX6</accession>
<evidence type="ECO:0000256" key="1">
    <source>
        <dbReference type="SAM" id="MobiDB-lite"/>
    </source>
</evidence>
<dbReference type="EMBL" id="MU155247">
    <property type="protein sequence ID" value="KAF9477910.1"/>
    <property type="molecule type" value="Genomic_DNA"/>
</dbReference>
<proteinExistence type="predicted"/>
<feature type="region of interest" description="Disordered" evidence="1">
    <location>
        <begin position="76"/>
        <end position="100"/>
    </location>
</feature>
<feature type="region of interest" description="Disordered" evidence="1">
    <location>
        <begin position="1"/>
        <end position="38"/>
    </location>
</feature>
<reference evidence="2" key="1">
    <citation type="submission" date="2020-11" db="EMBL/GenBank/DDBJ databases">
        <authorList>
            <consortium name="DOE Joint Genome Institute"/>
            <person name="Ahrendt S."/>
            <person name="Riley R."/>
            <person name="Andreopoulos W."/>
            <person name="Labutti K."/>
            <person name="Pangilinan J."/>
            <person name="Ruiz-Duenas F.J."/>
            <person name="Barrasa J.M."/>
            <person name="Sanchez-Garcia M."/>
            <person name="Camarero S."/>
            <person name="Miyauchi S."/>
            <person name="Serrano A."/>
            <person name="Linde D."/>
            <person name="Babiker R."/>
            <person name="Drula E."/>
            <person name="Ayuso-Fernandez I."/>
            <person name="Pacheco R."/>
            <person name="Padilla G."/>
            <person name="Ferreira P."/>
            <person name="Barriuso J."/>
            <person name="Kellner H."/>
            <person name="Castanera R."/>
            <person name="Alfaro M."/>
            <person name="Ramirez L."/>
            <person name="Pisabarro A.G."/>
            <person name="Kuo A."/>
            <person name="Tritt A."/>
            <person name="Lipzen A."/>
            <person name="He G."/>
            <person name="Yan M."/>
            <person name="Ng V."/>
            <person name="Cullen D."/>
            <person name="Martin F."/>
            <person name="Rosso M.-N."/>
            <person name="Henrissat B."/>
            <person name="Hibbett D."/>
            <person name="Martinez A.T."/>
            <person name="Grigoriev I.V."/>
        </authorList>
    </citation>
    <scope>NUCLEOTIDE SEQUENCE</scope>
    <source>
        <strain evidence="2">CIRM-BRFM 674</strain>
    </source>
</reference>
<feature type="non-terminal residue" evidence="2">
    <location>
        <position position="1"/>
    </location>
</feature>
<evidence type="ECO:0000313" key="3">
    <source>
        <dbReference type="Proteomes" id="UP000807469"/>
    </source>
</evidence>
<feature type="compositionally biased region" description="Basic and acidic residues" evidence="1">
    <location>
        <begin position="1"/>
        <end position="31"/>
    </location>
</feature>